<dbReference type="PANTHER" id="PTHR43201">
    <property type="entry name" value="ACYL-COA SYNTHETASE"/>
    <property type="match status" value="1"/>
</dbReference>
<feature type="domain" description="AMP-binding enzyme C-terminal" evidence="4">
    <location>
        <begin position="436"/>
        <end position="511"/>
    </location>
</feature>
<dbReference type="RefSeq" id="WP_037448820.1">
    <property type="nucleotide sequence ID" value="NZ_JFHR01000010.1"/>
</dbReference>
<evidence type="ECO:0000256" key="2">
    <source>
        <dbReference type="ARBA" id="ARBA00022598"/>
    </source>
</evidence>
<dbReference type="PANTHER" id="PTHR43201:SF5">
    <property type="entry name" value="MEDIUM-CHAIN ACYL-COA LIGASE ACSF2, MITOCHONDRIAL"/>
    <property type="match status" value="1"/>
</dbReference>
<dbReference type="EC" id="6.2.1.3" evidence="5"/>
<comment type="caution">
    <text evidence="5">The sequence shown here is derived from an EMBL/GenBank/DDBJ whole genome shotgun (WGS) entry which is preliminary data.</text>
</comment>
<dbReference type="EMBL" id="JFHR01000010">
    <property type="protein sequence ID" value="KEQ54452.1"/>
    <property type="molecule type" value="Genomic_DNA"/>
</dbReference>
<dbReference type="InterPro" id="IPR020845">
    <property type="entry name" value="AMP-binding_CS"/>
</dbReference>
<dbReference type="Gene3D" id="3.40.50.12780">
    <property type="entry name" value="N-terminal domain of ligase-like"/>
    <property type="match status" value="1"/>
</dbReference>
<name>A0A081RGX9_SPHCR</name>
<dbReference type="InterPro" id="IPR025110">
    <property type="entry name" value="AMP-bd_C"/>
</dbReference>
<dbReference type="InterPro" id="IPR042099">
    <property type="entry name" value="ANL_N_sf"/>
</dbReference>
<evidence type="ECO:0000313" key="5">
    <source>
        <dbReference type="EMBL" id="KEQ54452.1"/>
    </source>
</evidence>
<sequence>MTTTIPALMRSAAARHGDRPALVSQTDGAISYRELDRQADLIAKALIADGAQPGDRAAIWAPNMWEWVAVAIGIQRAAGVMVPLNTRLKGGEVSDIVRRGRIVRLFSIGNFLGRYYPAMLKDEAMPGLRRRIVLRATPQDLGEGEIRFEDFAALAESSSDAQLAEREAMVKPETLADLMFTSGTTGAPKGALFDHRRSLGGGQAWVDIARQTADDRYAAFGPFSHNASYKAGWVASLIAGSTLYWPEAYDPASVLDLVAKNRITVMPAPPTVFQEMLAFPNWRDWDISSWRFMSTGSTVVPIELMKRLQTETPIQEISTGYGMTECCGSATHTRPGDPMERIAYTVGTAIPGTEIRIAGPDGRSLAVGEPGEVLIRDDKLLIEYLDNPEATLATLDADGWLHSGDVGCLDADGYLKLTDRLKDMYIVGGFNVYPAEIEKQMTGLPGIHQSAIIGIPDQRLGEVGHAFIVRSAGSTITAEEVIGWAKANLANYKVPRGVTFLDALPMNSTGKVIKFALKELHGRA</sequence>
<dbReference type="SUPFAM" id="SSF56801">
    <property type="entry name" value="Acetyl-CoA synthetase-like"/>
    <property type="match status" value="1"/>
</dbReference>
<keyword evidence="2 5" id="KW-0436">Ligase</keyword>
<dbReference type="eggNOG" id="COG0318">
    <property type="taxonomic scope" value="Bacteria"/>
</dbReference>
<protein>
    <submittedName>
        <fullName evidence="5">Long-chain-fatty-acid--CoA ligase</fullName>
        <ecNumber evidence="5">6.2.1.3</ecNumber>
    </submittedName>
</protein>
<gene>
    <name evidence="5" type="ORF">BV95_01260</name>
</gene>
<dbReference type="Pfam" id="PF13193">
    <property type="entry name" value="AMP-binding_C"/>
    <property type="match status" value="1"/>
</dbReference>
<accession>A0A081RGX9</accession>
<feature type="domain" description="AMP-dependent synthetase/ligase" evidence="3">
    <location>
        <begin position="11"/>
        <end position="384"/>
    </location>
</feature>
<dbReference type="GO" id="GO:0031956">
    <property type="term" value="F:medium-chain fatty acid-CoA ligase activity"/>
    <property type="evidence" value="ECO:0007669"/>
    <property type="project" value="TreeGrafter"/>
</dbReference>
<dbReference type="PATRIC" id="fig|46429.4.peg.1222"/>
<dbReference type="GO" id="GO:0004467">
    <property type="term" value="F:long-chain fatty acid-CoA ligase activity"/>
    <property type="evidence" value="ECO:0007669"/>
    <property type="project" value="UniProtKB-EC"/>
</dbReference>
<evidence type="ECO:0000313" key="6">
    <source>
        <dbReference type="Proteomes" id="UP000028411"/>
    </source>
</evidence>
<dbReference type="InterPro" id="IPR045851">
    <property type="entry name" value="AMP-bd_C_sf"/>
</dbReference>
<evidence type="ECO:0000259" key="4">
    <source>
        <dbReference type="Pfam" id="PF13193"/>
    </source>
</evidence>
<proteinExistence type="inferred from homology"/>
<dbReference type="OrthoDB" id="9803968at2"/>
<dbReference type="InterPro" id="IPR000873">
    <property type="entry name" value="AMP-dep_synth/lig_dom"/>
</dbReference>
<dbReference type="AlphaFoldDB" id="A0A081RGX9"/>
<comment type="similarity">
    <text evidence="1">Belongs to the ATP-dependent AMP-binding enzyme family.</text>
</comment>
<organism evidence="5 6">
    <name type="scientific">Sphingobium chlorophenolicum</name>
    <dbReference type="NCBI Taxonomy" id="46429"/>
    <lineage>
        <taxon>Bacteria</taxon>
        <taxon>Pseudomonadati</taxon>
        <taxon>Pseudomonadota</taxon>
        <taxon>Alphaproteobacteria</taxon>
        <taxon>Sphingomonadales</taxon>
        <taxon>Sphingomonadaceae</taxon>
        <taxon>Sphingobium</taxon>
    </lineage>
</organism>
<dbReference type="Pfam" id="PF00501">
    <property type="entry name" value="AMP-binding"/>
    <property type="match status" value="1"/>
</dbReference>
<evidence type="ECO:0000259" key="3">
    <source>
        <dbReference type="Pfam" id="PF00501"/>
    </source>
</evidence>
<dbReference type="Gene3D" id="3.30.300.30">
    <property type="match status" value="1"/>
</dbReference>
<evidence type="ECO:0000256" key="1">
    <source>
        <dbReference type="ARBA" id="ARBA00006432"/>
    </source>
</evidence>
<dbReference type="Proteomes" id="UP000028411">
    <property type="component" value="Unassembled WGS sequence"/>
</dbReference>
<reference evidence="5 6" key="1">
    <citation type="submission" date="2014-02" db="EMBL/GenBank/DDBJ databases">
        <title>Whole genome sequence of Sphingobium chlorophenolicum NBRC 16172.</title>
        <authorList>
            <person name="Gan H.M."/>
            <person name="Gan H.Y."/>
            <person name="Chew T.H."/>
            <person name="Savka M.A."/>
        </authorList>
    </citation>
    <scope>NUCLEOTIDE SEQUENCE [LARGE SCALE GENOMIC DNA]</scope>
    <source>
        <strain evidence="5 6">NBRC 16172</strain>
    </source>
</reference>
<dbReference type="PROSITE" id="PS00455">
    <property type="entry name" value="AMP_BINDING"/>
    <property type="match status" value="1"/>
</dbReference>